<reference evidence="14" key="1">
    <citation type="submission" date="2016-10" db="EMBL/GenBank/DDBJ databases">
        <authorList>
            <person name="Varghese N."/>
            <person name="Submissions S."/>
        </authorList>
    </citation>
    <scope>NUCLEOTIDE SEQUENCE [LARGE SCALE GENOMIC DNA]</scope>
    <source>
        <strain evidence="14">DSM 17875</strain>
    </source>
</reference>
<dbReference type="InterPro" id="IPR001907">
    <property type="entry name" value="ClpP"/>
</dbReference>
<dbReference type="InterPro" id="IPR029045">
    <property type="entry name" value="ClpP/crotonase-like_dom_sf"/>
</dbReference>
<dbReference type="PROSITE" id="PS00381">
    <property type="entry name" value="CLP_PROTEASE_SER"/>
    <property type="match status" value="1"/>
</dbReference>
<dbReference type="NCBIfam" id="NF009205">
    <property type="entry name" value="PRK12553.1"/>
    <property type="match status" value="1"/>
</dbReference>
<evidence type="ECO:0000256" key="12">
    <source>
        <dbReference type="RuleBase" id="RU003567"/>
    </source>
</evidence>
<feature type="active site" evidence="7 9">
    <location>
        <position position="139"/>
    </location>
</feature>
<dbReference type="InterPro" id="IPR033135">
    <property type="entry name" value="ClpP_His_AS"/>
</dbReference>
<feature type="active site" evidence="8">
    <location>
        <position position="114"/>
    </location>
</feature>
<dbReference type="Gene3D" id="3.90.226.10">
    <property type="entry name" value="2-enoyl-CoA Hydratase, Chain A, domain 1"/>
    <property type="match status" value="1"/>
</dbReference>
<keyword evidence="4 7" id="KW-0378">Hydrolase</keyword>
<dbReference type="PROSITE" id="PS00382">
    <property type="entry name" value="CLP_PROTEASE_HIS"/>
    <property type="match status" value="1"/>
</dbReference>
<dbReference type="AlphaFoldDB" id="A0A1H2F5K0"/>
<proteinExistence type="inferred from homology"/>
<gene>
    <name evidence="7" type="primary">clpP</name>
    <name evidence="13" type="ORF">SAMN05216296_1339</name>
</gene>
<evidence type="ECO:0000256" key="2">
    <source>
        <dbReference type="ARBA" id="ARBA00022490"/>
    </source>
</evidence>
<organism evidence="13 14">
    <name type="scientific">Pseudomonas pohangensis</name>
    <dbReference type="NCBI Taxonomy" id="364197"/>
    <lineage>
        <taxon>Bacteria</taxon>
        <taxon>Pseudomonadati</taxon>
        <taxon>Pseudomonadota</taxon>
        <taxon>Gammaproteobacteria</taxon>
        <taxon>Pseudomonadales</taxon>
        <taxon>Pseudomonadaceae</taxon>
        <taxon>Pseudomonas</taxon>
    </lineage>
</organism>
<comment type="function">
    <text evidence="7 11">Cleaves peptides in various proteins in a process that requires ATP hydrolysis. Has a chymotrypsin-like activity. Plays a major role in the degradation of misfolded proteins.</text>
</comment>
<evidence type="ECO:0000256" key="5">
    <source>
        <dbReference type="ARBA" id="ARBA00022825"/>
    </source>
</evidence>
<keyword evidence="2 7" id="KW-0963">Cytoplasm</keyword>
<keyword evidence="3 7" id="KW-0645">Protease</keyword>
<evidence type="ECO:0000256" key="4">
    <source>
        <dbReference type="ARBA" id="ARBA00022801"/>
    </source>
</evidence>
<dbReference type="InterPro" id="IPR023562">
    <property type="entry name" value="ClpP/TepA"/>
</dbReference>
<dbReference type="PANTHER" id="PTHR10381:SF70">
    <property type="entry name" value="ATP-DEPENDENT CLP PROTEASE PROTEOLYTIC SUBUNIT"/>
    <property type="match status" value="1"/>
</dbReference>
<dbReference type="OrthoDB" id="9802800at2"/>
<dbReference type="EC" id="3.4.21.92" evidence="7 10"/>
<dbReference type="Pfam" id="PF00574">
    <property type="entry name" value="CLP_protease"/>
    <property type="match status" value="1"/>
</dbReference>
<dbReference type="PANTHER" id="PTHR10381">
    <property type="entry name" value="ATP-DEPENDENT CLP PROTEASE PROTEOLYTIC SUBUNIT"/>
    <property type="match status" value="1"/>
</dbReference>
<evidence type="ECO:0000256" key="9">
    <source>
        <dbReference type="PROSITE-ProRule" id="PRU10086"/>
    </source>
</evidence>
<dbReference type="InterPro" id="IPR018215">
    <property type="entry name" value="ClpP_Ser_AS"/>
</dbReference>
<accession>A0A1H2F5K0</accession>
<keyword evidence="14" id="KW-1185">Reference proteome</keyword>
<dbReference type="GO" id="GO:0009368">
    <property type="term" value="C:endopeptidase Clp complex"/>
    <property type="evidence" value="ECO:0007669"/>
    <property type="project" value="TreeGrafter"/>
</dbReference>
<evidence type="ECO:0000256" key="11">
    <source>
        <dbReference type="RuleBase" id="RU000550"/>
    </source>
</evidence>
<protein>
    <recommendedName>
        <fullName evidence="7 12">ATP-dependent Clp protease proteolytic subunit</fullName>
        <ecNumber evidence="7 10">3.4.21.92</ecNumber>
    </recommendedName>
    <alternativeName>
        <fullName evidence="7">Endopeptidase Clp</fullName>
    </alternativeName>
</protein>
<dbReference type="GO" id="GO:0051117">
    <property type="term" value="F:ATPase binding"/>
    <property type="evidence" value="ECO:0007669"/>
    <property type="project" value="TreeGrafter"/>
</dbReference>
<evidence type="ECO:0000256" key="6">
    <source>
        <dbReference type="ARBA" id="ARBA00034021"/>
    </source>
</evidence>
<dbReference type="FunFam" id="3.90.226.10:FF:000001">
    <property type="entry name" value="ATP-dependent Clp protease proteolytic subunit"/>
    <property type="match status" value="1"/>
</dbReference>
<comment type="similarity">
    <text evidence="1 7 12">Belongs to the peptidase S14 family.</text>
</comment>
<evidence type="ECO:0000256" key="3">
    <source>
        <dbReference type="ARBA" id="ARBA00022670"/>
    </source>
</evidence>
<comment type="subunit">
    <text evidence="7">Fourteen ClpP subunits assemble into 2 heptameric rings which stack back to back to give a disk-like structure with a central cavity, resembling the structure of eukaryotic proteasomes.</text>
</comment>
<dbReference type="STRING" id="364197.SAMN05216296_1339"/>
<dbReference type="EMBL" id="LT629785">
    <property type="protein sequence ID" value="SDU02575.1"/>
    <property type="molecule type" value="Genomic_DNA"/>
</dbReference>
<dbReference type="RefSeq" id="WP_090193672.1">
    <property type="nucleotide sequence ID" value="NZ_LT629785.1"/>
</dbReference>
<sequence>MSRTSLMQQTTEIQAAGGLVPMVVEQSARGERAYDIYSRLLKERVIFLVGPVEDYMANLVVAQLLFLEAENPDKDIHLYINSPGGSVTAGMSIYDTMQFIKPDVSTICVGQACSMGALLLVGGAAGKRYCLPHSRMMIHQPLGGFQGQASDFEIHAKEILTIRDRLNRIMAQHTGQPMDVIARDTDRDNFMSGDEAVAYGLIDKVISKREMAG</sequence>
<dbReference type="GO" id="GO:0004252">
    <property type="term" value="F:serine-type endopeptidase activity"/>
    <property type="evidence" value="ECO:0007669"/>
    <property type="project" value="UniProtKB-UniRule"/>
</dbReference>
<dbReference type="GO" id="GO:0006515">
    <property type="term" value="P:protein quality control for misfolded or incompletely synthesized proteins"/>
    <property type="evidence" value="ECO:0007669"/>
    <property type="project" value="TreeGrafter"/>
</dbReference>
<dbReference type="GO" id="GO:0004176">
    <property type="term" value="F:ATP-dependent peptidase activity"/>
    <property type="evidence" value="ECO:0007669"/>
    <property type="project" value="InterPro"/>
</dbReference>
<evidence type="ECO:0000256" key="10">
    <source>
        <dbReference type="RuleBase" id="RU000549"/>
    </source>
</evidence>
<dbReference type="GO" id="GO:0005737">
    <property type="term" value="C:cytoplasm"/>
    <property type="evidence" value="ECO:0007669"/>
    <property type="project" value="UniProtKB-SubCell"/>
</dbReference>
<evidence type="ECO:0000313" key="14">
    <source>
        <dbReference type="Proteomes" id="UP000243232"/>
    </source>
</evidence>
<dbReference type="HAMAP" id="MF_00444">
    <property type="entry name" value="ClpP"/>
    <property type="match status" value="1"/>
</dbReference>
<dbReference type="CDD" id="cd07017">
    <property type="entry name" value="S14_ClpP_2"/>
    <property type="match status" value="1"/>
</dbReference>
<dbReference type="SUPFAM" id="SSF52096">
    <property type="entry name" value="ClpP/crotonase"/>
    <property type="match status" value="1"/>
</dbReference>
<dbReference type="Proteomes" id="UP000243232">
    <property type="component" value="Chromosome I"/>
</dbReference>
<dbReference type="NCBIfam" id="NF001368">
    <property type="entry name" value="PRK00277.1"/>
    <property type="match status" value="1"/>
</dbReference>
<keyword evidence="5 7" id="KW-0720">Serine protease</keyword>
<name>A0A1H2F5K0_9PSED</name>
<dbReference type="PRINTS" id="PR00127">
    <property type="entry name" value="CLPPROTEASEP"/>
</dbReference>
<evidence type="ECO:0000256" key="1">
    <source>
        <dbReference type="ARBA" id="ARBA00007039"/>
    </source>
</evidence>
<dbReference type="NCBIfam" id="TIGR00493">
    <property type="entry name" value="clpP"/>
    <property type="match status" value="1"/>
</dbReference>
<evidence type="ECO:0000313" key="13">
    <source>
        <dbReference type="EMBL" id="SDU02575.1"/>
    </source>
</evidence>
<feature type="active site" description="Nucleophile" evidence="7">
    <location>
        <position position="114"/>
    </location>
</feature>
<comment type="catalytic activity">
    <reaction evidence="6 7 9">
        <text>Hydrolysis of proteins to small peptides in the presence of ATP and magnesium. alpha-casein is the usual test substrate. In the absence of ATP, only oligopeptides shorter than five residues are hydrolyzed (such as succinyl-Leu-Tyr-|-NHMec, and Leu-Tyr-Leu-|-Tyr-Trp, in which cleavage of the -Tyr-|-Leu- and -Tyr-|-Trp bonds also occurs).</text>
        <dbReference type="EC" id="3.4.21.92"/>
    </reaction>
</comment>
<comment type="subcellular location">
    <subcellularLocation>
        <location evidence="7">Cytoplasm</location>
    </subcellularLocation>
</comment>
<evidence type="ECO:0000256" key="7">
    <source>
        <dbReference type="HAMAP-Rule" id="MF_00444"/>
    </source>
</evidence>
<evidence type="ECO:0000256" key="8">
    <source>
        <dbReference type="PROSITE-ProRule" id="PRU10085"/>
    </source>
</evidence>